<feature type="domain" description="Carboxylesterase type B" evidence="5">
    <location>
        <begin position="190"/>
        <end position="380"/>
    </location>
</feature>
<keyword evidence="2" id="KW-0378">Hydrolase</keyword>
<sequence>MKSYTRSTFLFISVLFLGVNADLKAPVVHTKLGSLSGEYVSVKGRDSGVHAYLGVPFAKPPIGPSLRLAGPQPAEGWEGVRDATKQPPMCIQNVEIIQELLRKLDGMLAEIPDISEDCLYLNIYTPANRRPDAKLPVMVWIHGGGFVCGSASVYDGSALAAYQDVVVVVIQYRLGLLGFLSYDFNFEPSSPVVHTKLGSLSGEYVSVKGRDSGVHAYLGVPFAKPPIGPSLRLAGPQPAEGWEGVRDATKQPPMCIQNVEIIQELLRKLDGMLAEIPDISEDCLYLNIYTPANRRPDAKLPVMVWIHGGGFVCGSASVYDGSALAAYQDVVVVVIQYRLGLLGFLSTGDEHVSGNFGLLDQIQALRWVKEHIHNFGGNSDLHIHNFGGNSDLVTVFGESAGGVSVSLLLLSPLSKGLIHHGIAESGTAAMDAIVGNDPLPVMQVVANASGCSLESTEKIGECMRNLDIDTLLTIVKDPSLRYFVHVDGHFLTKPVEEIFQKQELLTVPFMTGVNNHEAGFMLIDYMAPPNWTEGMDLEAVVSTLSIFYSDPKDAFLRDLIIEEYVGAGEDRVRNRDGLTELFGDVLFTIPAIKTANAHRDAGAPVYLYQYMYPPKMLKEKRPSFVRSDHGDEIFTVLGYCFTTTHVRLSNACPEEEEEFSRTAMNYWGNFAHTGSPNGGNLAHWPKYGKDEEYMEIDLKEQVARQHLKKDQFVFFTQILPEKLRQHMESAEHSEL</sequence>
<dbReference type="InterPro" id="IPR019826">
    <property type="entry name" value="Carboxylesterase_B_AS"/>
</dbReference>
<feature type="chain" id="PRO_5035868655" evidence="4">
    <location>
        <begin position="22"/>
        <end position="735"/>
    </location>
</feature>
<feature type="domain" description="Carboxylesterase type B" evidence="5">
    <location>
        <begin position="25"/>
        <end position="182"/>
    </location>
</feature>
<proteinExistence type="inferred from homology"/>
<name>A0A8S4BF92_9TELE</name>
<reference evidence="6" key="1">
    <citation type="submission" date="2021-05" db="EMBL/GenBank/DDBJ databases">
        <authorList>
            <person name="Tigano A."/>
        </authorList>
    </citation>
    <scope>NUCLEOTIDE SEQUENCE</scope>
</reference>
<dbReference type="Gene3D" id="3.40.50.1820">
    <property type="entry name" value="alpha/beta hydrolase"/>
    <property type="match status" value="2"/>
</dbReference>
<dbReference type="Proteomes" id="UP000677803">
    <property type="component" value="Unassembled WGS sequence"/>
</dbReference>
<organism evidence="6 7">
    <name type="scientific">Menidia menidia</name>
    <name type="common">Atlantic silverside</name>
    <dbReference type="NCBI Taxonomy" id="238744"/>
    <lineage>
        <taxon>Eukaryota</taxon>
        <taxon>Metazoa</taxon>
        <taxon>Chordata</taxon>
        <taxon>Craniata</taxon>
        <taxon>Vertebrata</taxon>
        <taxon>Euteleostomi</taxon>
        <taxon>Actinopterygii</taxon>
        <taxon>Neopterygii</taxon>
        <taxon>Teleostei</taxon>
        <taxon>Neoteleostei</taxon>
        <taxon>Acanthomorphata</taxon>
        <taxon>Ovalentaria</taxon>
        <taxon>Atherinomorphae</taxon>
        <taxon>Atheriniformes</taxon>
        <taxon>Atherinopsidae</taxon>
        <taxon>Menidiinae</taxon>
        <taxon>Menidia</taxon>
    </lineage>
</organism>
<dbReference type="InterPro" id="IPR029058">
    <property type="entry name" value="AB_hydrolase_fold"/>
</dbReference>
<dbReference type="InterPro" id="IPR050309">
    <property type="entry name" value="Type-B_Carboxylest/Lipase"/>
</dbReference>
<evidence type="ECO:0000256" key="1">
    <source>
        <dbReference type="ARBA" id="ARBA00005964"/>
    </source>
</evidence>
<evidence type="ECO:0000256" key="4">
    <source>
        <dbReference type="SAM" id="SignalP"/>
    </source>
</evidence>
<dbReference type="FunFam" id="3.40.50.1820:FF:000011">
    <property type="entry name" value="Carboxylic ester hydrolase"/>
    <property type="match status" value="1"/>
</dbReference>
<dbReference type="PROSITE" id="PS00122">
    <property type="entry name" value="CARBOXYLESTERASE_B_1"/>
    <property type="match status" value="1"/>
</dbReference>
<dbReference type="InterPro" id="IPR002018">
    <property type="entry name" value="CarbesteraseB"/>
</dbReference>
<dbReference type="EMBL" id="CAJRST010022223">
    <property type="protein sequence ID" value="CAG5958212.1"/>
    <property type="molecule type" value="Genomic_DNA"/>
</dbReference>
<protein>
    <submittedName>
        <fullName evidence="6">(Atlantic silverside) hypothetical protein</fullName>
    </submittedName>
</protein>
<comment type="similarity">
    <text evidence="1">Belongs to the type-B carboxylesterase/lipase family.</text>
</comment>
<dbReference type="GO" id="GO:0016787">
    <property type="term" value="F:hydrolase activity"/>
    <property type="evidence" value="ECO:0007669"/>
    <property type="project" value="UniProtKB-KW"/>
</dbReference>
<dbReference type="OrthoDB" id="3200163at2759"/>
<feature type="signal peptide" evidence="4">
    <location>
        <begin position="1"/>
        <end position="21"/>
    </location>
</feature>
<dbReference type="SUPFAM" id="SSF53474">
    <property type="entry name" value="alpha/beta-Hydrolases"/>
    <property type="match status" value="2"/>
</dbReference>
<evidence type="ECO:0000259" key="5">
    <source>
        <dbReference type="Pfam" id="PF00135"/>
    </source>
</evidence>
<evidence type="ECO:0000313" key="7">
    <source>
        <dbReference type="Proteomes" id="UP000677803"/>
    </source>
</evidence>
<evidence type="ECO:0000256" key="3">
    <source>
        <dbReference type="ARBA" id="ARBA00023157"/>
    </source>
</evidence>
<accession>A0A8S4BF92</accession>
<evidence type="ECO:0000256" key="2">
    <source>
        <dbReference type="ARBA" id="ARBA00022801"/>
    </source>
</evidence>
<gene>
    <name evidence="6" type="ORF">MMEN_LOCUS15059</name>
</gene>
<dbReference type="PANTHER" id="PTHR11559">
    <property type="entry name" value="CARBOXYLESTERASE"/>
    <property type="match status" value="1"/>
</dbReference>
<keyword evidence="4" id="KW-0732">Signal</keyword>
<dbReference type="PROSITE" id="PS00941">
    <property type="entry name" value="CARBOXYLESTERASE_B_2"/>
    <property type="match status" value="2"/>
</dbReference>
<keyword evidence="3" id="KW-1015">Disulfide bond</keyword>
<dbReference type="InterPro" id="IPR019819">
    <property type="entry name" value="Carboxylesterase_B_CS"/>
</dbReference>
<evidence type="ECO:0000313" key="6">
    <source>
        <dbReference type="EMBL" id="CAG5958212.1"/>
    </source>
</evidence>
<feature type="domain" description="Carboxylesterase type B" evidence="5">
    <location>
        <begin position="382"/>
        <end position="714"/>
    </location>
</feature>
<keyword evidence="7" id="KW-1185">Reference proteome</keyword>
<dbReference type="Pfam" id="PF00135">
    <property type="entry name" value="COesterase"/>
    <property type="match status" value="3"/>
</dbReference>
<comment type="caution">
    <text evidence="6">The sequence shown here is derived from an EMBL/GenBank/DDBJ whole genome shotgun (WGS) entry which is preliminary data.</text>
</comment>
<dbReference type="AlphaFoldDB" id="A0A8S4BF92"/>